<name>A0A4U5VR21_COLLU</name>
<feature type="region of interest" description="Disordered" evidence="1">
    <location>
        <begin position="20"/>
        <end position="74"/>
    </location>
</feature>
<dbReference type="Proteomes" id="UP000298787">
    <property type="component" value="Chromosome 22"/>
</dbReference>
<dbReference type="AlphaFoldDB" id="A0A4U5VR21"/>
<reference evidence="2 3" key="1">
    <citation type="submission" date="2019-01" db="EMBL/GenBank/DDBJ databases">
        <title>Genome Assembly of Collichthys lucidus.</title>
        <authorList>
            <person name="Cai M."/>
            <person name="Xiao S."/>
        </authorList>
    </citation>
    <scope>NUCLEOTIDE SEQUENCE [LARGE SCALE GENOMIC DNA]</scope>
    <source>
        <strain evidence="2">JT15FE1705JMU</strain>
        <tissue evidence="2">Muscle</tissue>
    </source>
</reference>
<dbReference type="STRING" id="240159.A0A4U5VR21"/>
<evidence type="ECO:0000256" key="1">
    <source>
        <dbReference type="SAM" id="MobiDB-lite"/>
    </source>
</evidence>
<sequence length="74" mass="8116">MCCIRTAAIVSGDDTVLLTPGRMSQRQVKERDKEREKEAGLQTPNREHVASPSALSPGVSYSHGKMPSSIVYRT</sequence>
<dbReference type="EMBL" id="CM014099">
    <property type="protein sequence ID" value="TKS91064.1"/>
    <property type="molecule type" value="Genomic_DNA"/>
</dbReference>
<evidence type="ECO:0000313" key="3">
    <source>
        <dbReference type="Proteomes" id="UP000298787"/>
    </source>
</evidence>
<feature type="compositionally biased region" description="Basic and acidic residues" evidence="1">
    <location>
        <begin position="27"/>
        <end position="49"/>
    </location>
</feature>
<protein>
    <submittedName>
        <fullName evidence="2">Uncharacterized protein</fullName>
    </submittedName>
</protein>
<gene>
    <name evidence="2" type="ORF">D9C73_025198</name>
</gene>
<accession>A0A4U5VR21</accession>
<organism evidence="2 3">
    <name type="scientific">Collichthys lucidus</name>
    <name type="common">Big head croaker</name>
    <name type="synonym">Sciaena lucida</name>
    <dbReference type="NCBI Taxonomy" id="240159"/>
    <lineage>
        <taxon>Eukaryota</taxon>
        <taxon>Metazoa</taxon>
        <taxon>Chordata</taxon>
        <taxon>Craniata</taxon>
        <taxon>Vertebrata</taxon>
        <taxon>Euteleostomi</taxon>
        <taxon>Actinopterygii</taxon>
        <taxon>Neopterygii</taxon>
        <taxon>Teleostei</taxon>
        <taxon>Neoteleostei</taxon>
        <taxon>Acanthomorphata</taxon>
        <taxon>Eupercaria</taxon>
        <taxon>Sciaenidae</taxon>
        <taxon>Collichthys</taxon>
    </lineage>
</organism>
<proteinExistence type="predicted"/>
<keyword evidence="3" id="KW-1185">Reference proteome</keyword>
<evidence type="ECO:0000313" key="2">
    <source>
        <dbReference type="EMBL" id="TKS91064.1"/>
    </source>
</evidence>